<keyword evidence="5 6" id="KW-0067">ATP-binding</keyword>
<dbReference type="InterPro" id="IPR011611">
    <property type="entry name" value="PfkB_dom"/>
</dbReference>
<dbReference type="Gene3D" id="3.40.1190.20">
    <property type="match status" value="1"/>
</dbReference>
<dbReference type="EMBL" id="LJJB01000010">
    <property type="protein sequence ID" value="KQL45850.1"/>
    <property type="molecule type" value="Genomic_DNA"/>
</dbReference>
<dbReference type="InterPro" id="IPR017583">
    <property type="entry name" value="Tagatose/fructose_Pkinase"/>
</dbReference>
<comment type="similarity">
    <text evidence="1">Belongs to the carbohydrate kinase pfkB family.</text>
</comment>
<evidence type="ECO:0000313" key="8">
    <source>
        <dbReference type="EMBL" id="KQL45850.1"/>
    </source>
</evidence>
<comment type="caution">
    <text evidence="8">The sequence shown here is derived from an EMBL/GenBank/DDBJ whole genome shotgun (WGS) entry which is preliminary data.</text>
</comment>
<keyword evidence="2 6" id="KW-0808">Transferase</keyword>
<keyword evidence="3 6" id="KW-0547">Nucleotide-binding</keyword>
<reference evidence="8 9" key="1">
    <citation type="submission" date="2015-09" db="EMBL/GenBank/DDBJ databases">
        <title>Genome sequencing project for genomic taxonomy and phylogenomics of Bacillus-like bacteria.</title>
        <authorList>
            <person name="Liu B."/>
            <person name="Wang J."/>
            <person name="Zhu Y."/>
            <person name="Liu G."/>
            <person name="Chen Q."/>
            <person name="Chen Z."/>
            <person name="Lan J."/>
            <person name="Che J."/>
            <person name="Ge C."/>
            <person name="Shi H."/>
            <person name="Pan Z."/>
            <person name="Liu X."/>
        </authorList>
    </citation>
    <scope>NUCLEOTIDE SEQUENCE [LARGE SCALE GENOMIC DNA]</scope>
    <source>
        <strain evidence="8 9">DSM 8552</strain>
    </source>
</reference>
<evidence type="ECO:0000256" key="5">
    <source>
        <dbReference type="ARBA" id="ARBA00022840"/>
    </source>
</evidence>
<dbReference type="Pfam" id="PF00294">
    <property type="entry name" value="PfkB"/>
    <property type="match status" value="1"/>
</dbReference>
<dbReference type="EC" id="2.7.1.144" evidence="6"/>
<dbReference type="GO" id="GO:0016301">
    <property type="term" value="F:kinase activity"/>
    <property type="evidence" value="ECO:0007669"/>
    <property type="project" value="UniProtKB-KW"/>
</dbReference>
<dbReference type="InterPro" id="IPR029056">
    <property type="entry name" value="Ribokinase-like"/>
</dbReference>
<organism evidence="8 9">
    <name type="scientific">Brevibacillus choshinensis</name>
    <dbReference type="NCBI Taxonomy" id="54911"/>
    <lineage>
        <taxon>Bacteria</taxon>
        <taxon>Bacillati</taxon>
        <taxon>Bacillota</taxon>
        <taxon>Bacilli</taxon>
        <taxon>Bacillales</taxon>
        <taxon>Paenibacillaceae</taxon>
        <taxon>Brevibacillus</taxon>
    </lineage>
</organism>
<dbReference type="PIRSF" id="PIRSF000535">
    <property type="entry name" value="1PFK/6PFK/LacC"/>
    <property type="match status" value="1"/>
</dbReference>
<feature type="domain" description="Carbohydrate kinase PfkB" evidence="7">
    <location>
        <begin position="9"/>
        <end position="292"/>
    </location>
</feature>
<protein>
    <recommendedName>
        <fullName evidence="6">Tagatose-6-phosphate kinase</fullName>
        <ecNumber evidence="6">2.7.1.144</ecNumber>
    </recommendedName>
</protein>
<accession>A0ABR5N5D6</accession>
<evidence type="ECO:0000256" key="4">
    <source>
        <dbReference type="ARBA" id="ARBA00022777"/>
    </source>
</evidence>
<comment type="pathway">
    <text evidence="6">Carbohydrate metabolism; D-tagatose 6-phosphate degradation; D-glyceraldehyde 3-phosphate and glycerone phosphate from D-tagatose 6-phosphate: step 1/2.</text>
</comment>
<dbReference type="NCBIfam" id="TIGR03168">
    <property type="entry name" value="1-PFK"/>
    <property type="match status" value="1"/>
</dbReference>
<evidence type="ECO:0000256" key="1">
    <source>
        <dbReference type="ARBA" id="ARBA00005380"/>
    </source>
</evidence>
<gene>
    <name evidence="8" type="ORF">AN963_12520</name>
</gene>
<dbReference type="CDD" id="cd01164">
    <property type="entry name" value="FruK_PfkB_like"/>
    <property type="match status" value="1"/>
</dbReference>
<dbReference type="Proteomes" id="UP000051063">
    <property type="component" value="Unassembled WGS sequence"/>
</dbReference>
<keyword evidence="6" id="KW-0423">Lactose metabolism</keyword>
<keyword evidence="9" id="KW-1185">Reference proteome</keyword>
<sequence length="313" mass="33074">MLVTVTLNAAIDKTYRLPKLIPGQLHRTQEQLSLPGGKGINVARVARTLGTDVIATGFVAGHNGRFIAEGCAKMGIAPAFVETEGESRCCLTFLDEESGEVTEVLEQGPVVSDRAFEQLKGKLRLLASQASYVSFSGSLPAGVPLDAYQILIELVRLAGALPVLDASGTALVHGLKAQPYLVKPNRDEAEALLGYRLESETAIGQALRDIHSHGAQRVLLSMGEQGAWFSAGEEQLHFPVVQVENAVNPVGCGDALLAGMIAGRLKGLEWSAAVQMGMASAAANLLAVGAGIVDPEFVERLLRPTLTQKQEGS</sequence>
<proteinExistence type="inferred from homology"/>
<evidence type="ECO:0000259" key="7">
    <source>
        <dbReference type="Pfam" id="PF00294"/>
    </source>
</evidence>
<dbReference type="RefSeq" id="WP_055744918.1">
    <property type="nucleotide sequence ID" value="NZ_LJJB01000010.1"/>
</dbReference>
<dbReference type="PANTHER" id="PTHR46566:SF2">
    <property type="entry name" value="ATP-DEPENDENT 6-PHOSPHOFRUCTOKINASE ISOZYME 2"/>
    <property type="match status" value="1"/>
</dbReference>
<keyword evidence="4 8" id="KW-0418">Kinase</keyword>
<comment type="catalytic activity">
    <reaction evidence="6">
        <text>D-tagatofuranose 6-phosphate + ATP = D-tagatofuranose 1,6-bisphosphate + ADP + H(+)</text>
        <dbReference type="Rhea" id="RHEA:12420"/>
        <dbReference type="ChEBI" id="CHEBI:15378"/>
        <dbReference type="ChEBI" id="CHEBI:30616"/>
        <dbReference type="ChEBI" id="CHEBI:58694"/>
        <dbReference type="ChEBI" id="CHEBI:58695"/>
        <dbReference type="ChEBI" id="CHEBI:456216"/>
        <dbReference type="EC" id="2.7.1.144"/>
    </reaction>
</comment>
<evidence type="ECO:0000256" key="3">
    <source>
        <dbReference type="ARBA" id="ARBA00022741"/>
    </source>
</evidence>
<dbReference type="PANTHER" id="PTHR46566">
    <property type="entry name" value="1-PHOSPHOFRUCTOKINASE-RELATED"/>
    <property type="match status" value="1"/>
</dbReference>
<name>A0ABR5N5D6_BRECH</name>
<evidence type="ECO:0000313" key="9">
    <source>
        <dbReference type="Proteomes" id="UP000051063"/>
    </source>
</evidence>
<dbReference type="SUPFAM" id="SSF53613">
    <property type="entry name" value="Ribokinase-like"/>
    <property type="match status" value="1"/>
</dbReference>
<evidence type="ECO:0000256" key="6">
    <source>
        <dbReference type="PIRNR" id="PIRNR000535"/>
    </source>
</evidence>
<evidence type="ECO:0000256" key="2">
    <source>
        <dbReference type="ARBA" id="ARBA00022679"/>
    </source>
</evidence>
<comment type="similarity">
    <text evidence="6">Belongs to the carbohydrate kinase PfkB family. LacC subfamily.</text>
</comment>